<reference evidence="1 2" key="1">
    <citation type="submission" date="2018-11" db="EMBL/GenBank/DDBJ databases">
        <authorList>
            <person name="Jang G.I."/>
            <person name="Hwang C.Y."/>
        </authorList>
    </citation>
    <scope>NUCLEOTIDE SEQUENCE [LARGE SCALE GENOMIC DNA]</scope>
    <source>
        <strain evidence="1 2">SSM26</strain>
    </source>
</reference>
<comment type="caution">
    <text evidence="1">The sequence shown here is derived from an EMBL/GenBank/DDBJ whole genome shotgun (WGS) entry which is preliminary data.</text>
</comment>
<accession>A0ABX9XMR4</accession>
<gene>
    <name evidence="1" type="ORF">EF096_06945</name>
</gene>
<name>A0ABX9XMR4_9PSED</name>
<keyword evidence="2" id="KW-1185">Reference proteome</keyword>
<evidence type="ECO:0000313" key="2">
    <source>
        <dbReference type="Proteomes" id="UP000275199"/>
    </source>
</evidence>
<dbReference type="EMBL" id="RKKU01000005">
    <property type="protein sequence ID" value="ROZ86464.1"/>
    <property type="molecule type" value="Genomic_DNA"/>
</dbReference>
<sequence>MDNRIYFKNNPWPEGHAVKDFCWTAEVREGMVWFHFHLETDDYYAERDIDDGEDEEYDSDWQAPIVWGNYHRCTLSTNEWHDGGFKVCPEAEYTEALVDGLELEVDMHPDAIEDWDDFAFHIYLLGHDAAARHQIKFIRTGPATFDIEWSGKIAQAYVGDYNFKYDFSTRLAGVKMPELTAAQ</sequence>
<proteinExistence type="predicted"/>
<organism evidence="1 2">
    <name type="scientific">Pseudomonas neustonica</name>
    <dbReference type="NCBI Taxonomy" id="2487346"/>
    <lineage>
        <taxon>Bacteria</taxon>
        <taxon>Pseudomonadati</taxon>
        <taxon>Pseudomonadota</taxon>
        <taxon>Gammaproteobacteria</taxon>
        <taxon>Pseudomonadales</taxon>
        <taxon>Pseudomonadaceae</taxon>
        <taxon>Pseudomonas</taxon>
    </lineage>
</organism>
<evidence type="ECO:0000313" key="1">
    <source>
        <dbReference type="EMBL" id="ROZ86464.1"/>
    </source>
</evidence>
<dbReference type="Proteomes" id="UP000275199">
    <property type="component" value="Unassembled WGS sequence"/>
</dbReference>
<dbReference type="RefSeq" id="WP_123888899.1">
    <property type="nucleotide sequence ID" value="NZ_RKKU01000005.1"/>
</dbReference>
<protein>
    <submittedName>
        <fullName evidence="1">Uncharacterized protein</fullName>
    </submittedName>
</protein>